<evidence type="ECO:0000313" key="2">
    <source>
        <dbReference type="EMBL" id="HJG80160.1"/>
    </source>
</evidence>
<reference evidence="2" key="1">
    <citation type="journal article" date="2021" name="PeerJ">
        <title>Extensive microbial diversity within the chicken gut microbiome revealed by metagenomics and culture.</title>
        <authorList>
            <person name="Gilroy R."/>
            <person name="Ravi A."/>
            <person name="Getino M."/>
            <person name="Pursley I."/>
            <person name="Horton D.L."/>
            <person name="Alikhan N.F."/>
            <person name="Baker D."/>
            <person name="Gharbi K."/>
            <person name="Hall N."/>
            <person name="Watson M."/>
            <person name="Adriaenssens E.M."/>
            <person name="Foster-Nyarko E."/>
            <person name="Jarju S."/>
            <person name="Secka A."/>
            <person name="Antonio M."/>
            <person name="Oren A."/>
            <person name="Chaudhuri R.R."/>
            <person name="La Ragione R."/>
            <person name="Hildebrand F."/>
            <person name="Pallen M.J."/>
        </authorList>
    </citation>
    <scope>NUCLEOTIDE SEQUENCE</scope>
    <source>
        <strain evidence="2">ChiGjej5B5-7349</strain>
    </source>
</reference>
<reference evidence="2" key="2">
    <citation type="submission" date="2021-09" db="EMBL/GenBank/DDBJ databases">
        <authorList>
            <person name="Gilroy R."/>
        </authorList>
    </citation>
    <scope>NUCLEOTIDE SEQUENCE</scope>
    <source>
        <strain evidence="2">ChiGjej5B5-7349</strain>
    </source>
</reference>
<dbReference type="Proteomes" id="UP000784435">
    <property type="component" value="Unassembled WGS sequence"/>
</dbReference>
<keyword evidence="1" id="KW-0175">Coiled coil</keyword>
<comment type="caution">
    <text evidence="2">The sequence shown here is derived from an EMBL/GenBank/DDBJ whole genome shotgun (WGS) entry which is preliminary data.</text>
</comment>
<accession>A0A921MDB3</accession>
<organism evidence="2 3">
    <name type="scientific">Brevibacterium senegalense</name>
    <dbReference type="NCBI Taxonomy" id="1033736"/>
    <lineage>
        <taxon>Bacteria</taxon>
        <taxon>Bacillati</taxon>
        <taxon>Actinomycetota</taxon>
        <taxon>Actinomycetes</taxon>
        <taxon>Micrococcales</taxon>
        <taxon>Brevibacteriaceae</taxon>
        <taxon>Brevibacterium</taxon>
    </lineage>
</organism>
<name>A0A921MDB3_9MICO</name>
<dbReference type="InterPro" id="IPR025409">
    <property type="entry name" value="DUF4303"/>
</dbReference>
<evidence type="ECO:0000313" key="3">
    <source>
        <dbReference type="Proteomes" id="UP000784435"/>
    </source>
</evidence>
<proteinExistence type="predicted"/>
<sequence>MADAPAHIPELAEAVHKAAGQAIRMLYAEHPEDFCLFALVTSGEGYRPYLAATVHGDDRWDFTLGPYDFVFDDILARTEEDFAARGELHLMNAADAALEHERRLASLEEALRRLDADGLFGTGDDRARVLLLVATMPPDDSDAGFARRLNPRGPLLDTWLDEAAEGV</sequence>
<dbReference type="Pfam" id="PF14136">
    <property type="entry name" value="DUF4303"/>
    <property type="match status" value="1"/>
</dbReference>
<protein>
    <submittedName>
        <fullName evidence="2">DUF4303 domain-containing protein</fullName>
    </submittedName>
</protein>
<gene>
    <name evidence="2" type="ORF">K8V08_07085</name>
</gene>
<dbReference type="AlphaFoldDB" id="A0A921MDB3"/>
<dbReference type="EMBL" id="DYUK01000152">
    <property type="protein sequence ID" value="HJG80160.1"/>
    <property type="molecule type" value="Genomic_DNA"/>
</dbReference>
<evidence type="ECO:0000256" key="1">
    <source>
        <dbReference type="SAM" id="Coils"/>
    </source>
</evidence>
<feature type="coiled-coil region" evidence="1">
    <location>
        <begin position="90"/>
        <end position="117"/>
    </location>
</feature>